<protein>
    <submittedName>
        <fullName evidence="5">Organic hydroperoxide resistance transcriptional regulator</fullName>
    </submittedName>
</protein>
<dbReference type="Proteomes" id="UP000054935">
    <property type="component" value="Unassembled WGS sequence"/>
</dbReference>
<dbReference type="GO" id="GO:0003677">
    <property type="term" value="F:DNA binding"/>
    <property type="evidence" value="ECO:0007669"/>
    <property type="project" value="UniProtKB-KW"/>
</dbReference>
<keyword evidence="6" id="KW-1185">Reference proteome</keyword>
<evidence type="ECO:0000256" key="2">
    <source>
        <dbReference type="ARBA" id="ARBA00023125"/>
    </source>
</evidence>
<dbReference type="EMBL" id="CYSE01000001">
    <property type="protein sequence ID" value="CUH75964.1"/>
    <property type="molecule type" value="Genomic_DNA"/>
</dbReference>
<keyword evidence="1" id="KW-0805">Transcription regulation</keyword>
<dbReference type="PROSITE" id="PS50995">
    <property type="entry name" value="HTH_MARR_2"/>
    <property type="match status" value="1"/>
</dbReference>
<dbReference type="RefSeq" id="WP_058246226.1">
    <property type="nucleotide sequence ID" value="NZ_CYSE01000001.1"/>
</dbReference>
<reference evidence="5 6" key="1">
    <citation type="submission" date="2015-09" db="EMBL/GenBank/DDBJ databases">
        <authorList>
            <consortium name="Swine Surveillance"/>
        </authorList>
    </citation>
    <scope>NUCLEOTIDE SEQUENCE [LARGE SCALE GENOMIC DNA]</scope>
    <source>
        <strain evidence="5 6">CECT 7648</strain>
    </source>
</reference>
<evidence type="ECO:0000256" key="1">
    <source>
        <dbReference type="ARBA" id="ARBA00023015"/>
    </source>
</evidence>
<dbReference type="InterPro" id="IPR036390">
    <property type="entry name" value="WH_DNA-bd_sf"/>
</dbReference>
<sequence length="151" mass="17075">MTGPTVTEEVKLGPMADSLGFLLRLSQLESFRDFYTGMEDLGMRPGEFSVLMLIGENPGIRQGVLARKLMIKRAHMTKMVQAMEADGLVTRTVPPEDKRSIELRLSEQGAARLAHMRGPFEEHESRNLSRLSDAELDTLKRLLKTYLDVRE</sequence>
<dbReference type="SUPFAM" id="SSF46785">
    <property type="entry name" value="Winged helix' DNA-binding domain"/>
    <property type="match status" value="1"/>
</dbReference>
<evidence type="ECO:0000313" key="5">
    <source>
        <dbReference type="EMBL" id="CUH75964.1"/>
    </source>
</evidence>
<evidence type="ECO:0000259" key="4">
    <source>
        <dbReference type="PROSITE" id="PS50995"/>
    </source>
</evidence>
<dbReference type="PANTHER" id="PTHR42756:SF1">
    <property type="entry name" value="TRANSCRIPTIONAL REPRESSOR OF EMRAB OPERON"/>
    <property type="match status" value="1"/>
</dbReference>
<dbReference type="GO" id="GO:0003700">
    <property type="term" value="F:DNA-binding transcription factor activity"/>
    <property type="evidence" value="ECO:0007669"/>
    <property type="project" value="InterPro"/>
</dbReference>
<dbReference type="SMART" id="SM00347">
    <property type="entry name" value="HTH_MARR"/>
    <property type="match status" value="1"/>
</dbReference>
<evidence type="ECO:0000313" key="6">
    <source>
        <dbReference type="Proteomes" id="UP000054935"/>
    </source>
</evidence>
<keyword evidence="3" id="KW-0804">Transcription</keyword>
<dbReference type="PRINTS" id="PR00598">
    <property type="entry name" value="HTHMARR"/>
</dbReference>
<keyword evidence="2" id="KW-0238">DNA-binding</keyword>
<accession>A0A0P1GMV7</accession>
<dbReference type="OrthoDB" id="7269152at2"/>
<name>A0A0P1GMV7_9RHOB</name>
<dbReference type="STRING" id="441103.TRN7648_00713"/>
<dbReference type="InterPro" id="IPR036388">
    <property type="entry name" value="WH-like_DNA-bd_sf"/>
</dbReference>
<dbReference type="PANTHER" id="PTHR42756">
    <property type="entry name" value="TRANSCRIPTIONAL REGULATOR, MARR"/>
    <property type="match status" value="1"/>
</dbReference>
<dbReference type="Gene3D" id="1.10.10.10">
    <property type="entry name" value="Winged helix-like DNA-binding domain superfamily/Winged helix DNA-binding domain"/>
    <property type="match status" value="1"/>
</dbReference>
<dbReference type="AlphaFoldDB" id="A0A0P1GMV7"/>
<dbReference type="Pfam" id="PF01047">
    <property type="entry name" value="MarR"/>
    <property type="match status" value="1"/>
</dbReference>
<dbReference type="InterPro" id="IPR000835">
    <property type="entry name" value="HTH_MarR-typ"/>
</dbReference>
<proteinExistence type="predicted"/>
<feature type="domain" description="HTH marR-type" evidence="4">
    <location>
        <begin position="15"/>
        <end position="148"/>
    </location>
</feature>
<evidence type="ECO:0000256" key="3">
    <source>
        <dbReference type="ARBA" id="ARBA00023163"/>
    </source>
</evidence>
<organism evidence="5 6">
    <name type="scientific">Tropicibacter naphthalenivorans</name>
    <dbReference type="NCBI Taxonomy" id="441103"/>
    <lineage>
        <taxon>Bacteria</taxon>
        <taxon>Pseudomonadati</taxon>
        <taxon>Pseudomonadota</taxon>
        <taxon>Alphaproteobacteria</taxon>
        <taxon>Rhodobacterales</taxon>
        <taxon>Roseobacteraceae</taxon>
        <taxon>Tropicibacter</taxon>
    </lineage>
</organism>
<gene>
    <name evidence="5" type="primary">ohrR_1</name>
    <name evidence="5" type="ORF">TRN7648_00713</name>
</gene>